<evidence type="ECO:0000313" key="3">
    <source>
        <dbReference type="EMBL" id="MTR83317.1"/>
    </source>
</evidence>
<evidence type="ECO:0000256" key="1">
    <source>
        <dbReference type="SAM" id="Phobius"/>
    </source>
</evidence>
<dbReference type="SUPFAM" id="SSF55874">
    <property type="entry name" value="ATPase domain of HSP90 chaperone/DNA topoisomerase II/histidine kinase"/>
    <property type="match status" value="1"/>
</dbReference>
<dbReference type="GO" id="GO:0042802">
    <property type="term" value="F:identical protein binding"/>
    <property type="evidence" value="ECO:0007669"/>
    <property type="project" value="TreeGrafter"/>
</dbReference>
<dbReference type="RefSeq" id="WP_155177778.1">
    <property type="nucleotide sequence ID" value="NZ_WNAK01000065.1"/>
</dbReference>
<dbReference type="Pfam" id="PF14501">
    <property type="entry name" value="HATPase_c_5"/>
    <property type="match status" value="1"/>
</dbReference>
<protein>
    <submittedName>
        <fullName evidence="3">GHKL domain-containing protein</fullName>
    </submittedName>
</protein>
<evidence type="ECO:0000313" key="4">
    <source>
        <dbReference type="Proteomes" id="UP000446657"/>
    </source>
</evidence>
<dbReference type="PANTHER" id="PTHR40448:SF1">
    <property type="entry name" value="TWO-COMPONENT SENSOR HISTIDINE KINASE"/>
    <property type="match status" value="1"/>
</dbReference>
<dbReference type="Proteomes" id="UP000446657">
    <property type="component" value="Unassembled WGS sequence"/>
</dbReference>
<dbReference type="InterPro" id="IPR036890">
    <property type="entry name" value="HATPase_C_sf"/>
</dbReference>
<gene>
    <name evidence="3" type="ORF">GMD30_17030</name>
</gene>
<accession>A0A844KS68</accession>
<feature type="transmembrane region" description="Helical" evidence="1">
    <location>
        <begin position="38"/>
        <end position="59"/>
    </location>
</feature>
<reference evidence="3 4" key="1">
    <citation type="journal article" date="2019" name="Nat. Med.">
        <title>A library of human gut bacterial isolates paired with longitudinal multiomics data enables mechanistic microbiome research.</title>
        <authorList>
            <person name="Poyet M."/>
            <person name="Groussin M."/>
            <person name="Gibbons S.M."/>
            <person name="Avila-Pacheco J."/>
            <person name="Jiang X."/>
            <person name="Kearney S.M."/>
            <person name="Perrotta A.R."/>
            <person name="Berdy B."/>
            <person name="Zhao S."/>
            <person name="Lieberman T.D."/>
            <person name="Swanson P.K."/>
            <person name="Smith M."/>
            <person name="Roesemann S."/>
            <person name="Alexander J.E."/>
            <person name="Rich S.A."/>
            <person name="Livny J."/>
            <person name="Vlamakis H."/>
            <person name="Clish C."/>
            <person name="Bullock K."/>
            <person name="Deik A."/>
            <person name="Scott J."/>
            <person name="Pierce K.A."/>
            <person name="Xavier R.J."/>
            <person name="Alm E.J."/>
        </authorList>
    </citation>
    <scope>NUCLEOTIDE SEQUENCE [LARGE SCALE GENOMIC DNA]</scope>
    <source>
        <strain evidence="3 4">BIOML-A1</strain>
    </source>
</reference>
<keyword evidence="1" id="KW-0812">Transmembrane</keyword>
<comment type="caution">
    <text evidence="3">The sequence shown here is derived from an EMBL/GenBank/DDBJ whole genome shotgun (WGS) entry which is preliminary data.</text>
</comment>
<dbReference type="InterPro" id="IPR032834">
    <property type="entry name" value="NatK-like_C"/>
</dbReference>
<evidence type="ECO:0000259" key="2">
    <source>
        <dbReference type="Pfam" id="PF14501"/>
    </source>
</evidence>
<name>A0A844KS68_9FIRM</name>
<dbReference type="CDD" id="cd16935">
    <property type="entry name" value="HATPase_AgrC-ComD-like"/>
    <property type="match status" value="1"/>
</dbReference>
<sequence>MILIPTLLIFLASEYISLNIYGDTITIEADGSLPSISPFPILFIQILGIASLFCIMFSYKKLMESFKLSRELSLLELEKHSLNQYVEEAKIRYEKTKSFRHDVKNHISIVKELVQNGNIDAALKYMSDMENLTADMSFPVSTNNPVLDILIGNKLGIAKNNQIVVQCSFIASYPCGIADIDFCIIFSNALDNAISACNRMNHDEQKYIHVTGKVQGDFLLIEISNSYSGRGSLRSGTGLANIKAVAEKYHGAMEVRTDGEKFTLSVLLIIPQQSESISQQVC</sequence>
<organism evidence="3 4">
    <name type="scientific">Roseburia faecis</name>
    <dbReference type="NCBI Taxonomy" id="301302"/>
    <lineage>
        <taxon>Bacteria</taxon>
        <taxon>Bacillati</taxon>
        <taxon>Bacillota</taxon>
        <taxon>Clostridia</taxon>
        <taxon>Lachnospirales</taxon>
        <taxon>Lachnospiraceae</taxon>
        <taxon>Roseburia</taxon>
    </lineage>
</organism>
<proteinExistence type="predicted"/>
<dbReference type="PANTHER" id="PTHR40448">
    <property type="entry name" value="TWO-COMPONENT SENSOR HISTIDINE KINASE"/>
    <property type="match status" value="1"/>
</dbReference>
<keyword evidence="1" id="KW-0472">Membrane</keyword>
<feature type="domain" description="Sensor histidine kinase NatK-like C-terminal" evidence="2">
    <location>
        <begin position="180"/>
        <end position="268"/>
    </location>
</feature>
<dbReference type="Gene3D" id="3.30.565.10">
    <property type="entry name" value="Histidine kinase-like ATPase, C-terminal domain"/>
    <property type="match status" value="1"/>
</dbReference>
<dbReference type="EMBL" id="WNAL01000077">
    <property type="protein sequence ID" value="MTR83317.1"/>
    <property type="molecule type" value="Genomic_DNA"/>
</dbReference>
<dbReference type="AlphaFoldDB" id="A0A844KS68"/>
<keyword evidence="1" id="KW-1133">Transmembrane helix</keyword>